<keyword evidence="1" id="KW-0812">Transmembrane</keyword>
<dbReference type="EMBL" id="AE001437">
    <property type="protein sequence ID" value="AAK80529.1"/>
    <property type="molecule type" value="Genomic_DNA"/>
</dbReference>
<keyword evidence="4" id="KW-1185">Reference proteome</keyword>
<dbReference type="PIR" id="F97217">
    <property type="entry name" value="F97217"/>
</dbReference>
<proteinExistence type="predicted"/>
<dbReference type="NCBIfam" id="TIGR04145">
    <property type="entry name" value="Firmicu_CTERM"/>
    <property type="match status" value="1"/>
</dbReference>
<keyword evidence="1" id="KW-0472">Membrane</keyword>
<organism evidence="3 4">
    <name type="scientific">Clostridium acetobutylicum (strain ATCC 824 / DSM 792 / JCM 1419 / IAM 19013 / LMG 5710 / NBRC 13948 / NRRL B-527 / VKM B-1787 / 2291 / W)</name>
    <dbReference type="NCBI Taxonomy" id="272562"/>
    <lineage>
        <taxon>Bacteria</taxon>
        <taxon>Bacillati</taxon>
        <taxon>Bacillota</taxon>
        <taxon>Clostridia</taxon>
        <taxon>Eubacteriales</taxon>
        <taxon>Clostridiaceae</taxon>
        <taxon>Clostridium</taxon>
    </lineage>
</organism>
<dbReference type="HOGENOM" id="CLU_1213816_0_0_9"/>
<dbReference type="GeneID" id="44999049"/>
<accession>Q97FZ4</accession>
<gene>
    <name evidence="3" type="ordered locus">CA_C2580</name>
</gene>
<dbReference type="RefSeq" id="WP_010965870.1">
    <property type="nucleotide sequence ID" value="NC_003030.1"/>
</dbReference>
<protein>
    <recommendedName>
        <fullName evidence="5">Firmicu-CTERM sorting domain-containing protein</fullName>
    </recommendedName>
</protein>
<dbReference type="KEGG" id="cac:CA_C2580"/>
<keyword evidence="1" id="KW-1133">Transmembrane helix</keyword>
<evidence type="ECO:0000313" key="4">
    <source>
        <dbReference type="Proteomes" id="UP000000814"/>
    </source>
</evidence>
<evidence type="ECO:0000313" key="3">
    <source>
        <dbReference type="EMBL" id="AAK80529.1"/>
    </source>
</evidence>
<feature type="transmembrane region" description="Helical" evidence="1">
    <location>
        <begin position="186"/>
        <end position="205"/>
    </location>
</feature>
<dbReference type="PATRIC" id="fig|272562.8.peg.2769"/>
<reference evidence="3 4" key="1">
    <citation type="journal article" date="2001" name="J. Bacteriol.">
        <title>Genome sequence and comparative analysis of the solvent-producing bacterium Clostridium acetobutylicum.</title>
        <authorList>
            <person name="Nolling J."/>
            <person name="Breton G."/>
            <person name="Omelchenko M.V."/>
            <person name="Makarova K.S."/>
            <person name="Zeng Q."/>
            <person name="Gibson R."/>
            <person name="Lee H.M."/>
            <person name="Dubois J."/>
            <person name="Qiu D."/>
            <person name="Hitti J."/>
            <person name="Wolf Y.I."/>
            <person name="Tatusov R.L."/>
            <person name="Sabathe F."/>
            <person name="Doucette-Stamm L."/>
            <person name="Soucaille P."/>
            <person name="Daly M.J."/>
            <person name="Bennett G.N."/>
            <person name="Koonin E.V."/>
            <person name="Smith D.R."/>
        </authorList>
    </citation>
    <scope>NUCLEOTIDE SEQUENCE [LARGE SCALE GENOMIC DNA]</scope>
    <source>
        <strain evidence="4">ATCC 824 / DSM 792 / JCM 1419 / LMG 5710 / VKM B-1787</strain>
    </source>
</reference>
<feature type="signal peptide" evidence="2">
    <location>
        <begin position="1"/>
        <end position="25"/>
    </location>
</feature>
<dbReference type="AlphaFoldDB" id="Q97FZ4"/>
<feature type="chain" id="PRO_5004322290" description="Firmicu-CTERM sorting domain-containing protein" evidence="2">
    <location>
        <begin position="26"/>
        <end position="215"/>
    </location>
</feature>
<dbReference type="STRING" id="272562.CA_C2580"/>
<evidence type="ECO:0008006" key="5">
    <source>
        <dbReference type="Google" id="ProtNLM"/>
    </source>
</evidence>
<dbReference type="Proteomes" id="UP000000814">
    <property type="component" value="Chromosome"/>
</dbReference>
<name>Q97FZ4_CLOAB</name>
<dbReference type="OrthoDB" id="2067260at2"/>
<evidence type="ECO:0000256" key="1">
    <source>
        <dbReference type="SAM" id="Phobius"/>
    </source>
</evidence>
<keyword evidence="2" id="KW-0732">Signal</keyword>
<evidence type="ECO:0000256" key="2">
    <source>
        <dbReference type="SAM" id="SignalP"/>
    </source>
</evidence>
<sequence>MKRILKRFFSLFIAALILLPLSVNAASNGITLDGYFDDWEDKPITYLRYPSVTPEQVHQLREYTDNNYLYLYIKMGTRGGQGLSYYVIECSFNDSNTVQKHLQIAPDRPQTGRVTIFDMDGGYTAVSTDGYIVRGNNSDGKTSDQAEFKIPLSEFRTQGAVGIENVKLRIPDLGDRYAAFQVGSTGPYFSVLICSIIAISGVFMIKRRNNLRAAI</sequence>
<dbReference type="InterPro" id="IPR026409">
    <property type="entry name" value="Firmicu_CTERM"/>
</dbReference>